<organism evidence="7 10">
    <name type="scientific">Actinotignum timonense</name>
    <dbReference type="NCBI Taxonomy" id="1870995"/>
    <lineage>
        <taxon>Bacteria</taxon>
        <taxon>Bacillati</taxon>
        <taxon>Actinomycetota</taxon>
        <taxon>Actinomycetes</taxon>
        <taxon>Actinomycetales</taxon>
        <taxon>Actinomycetaceae</taxon>
        <taxon>Actinotignum</taxon>
    </lineage>
</organism>
<keyword evidence="3 5" id="KW-1133">Transmembrane helix</keyword>
<evidence type="ECO:0000313" key="7">
    <source>
        <dbReference type="EMBL" id="MDY5139885.1"/>
    </source>
</evidence>
<feature type="transmembrane region" description="Helical" evidence="5">
    <location>
        <begin position="148"/>
        <end position="171"/>
    </location>
</feature>
<dbReference type="InterPro" id="IPR051784">
    <property type="entry name" value="Nod_factor_ABC_transporter"/>
</dbReference>
<keyword evidence="2 5" id="KW-0812">Transmembrane</keyword>
<evidence type="ECO:0000256" key="5">
    <source>
        <dbReference type="SAM" id="Phobius"/>
    </source>
</evidence>
<proteinExistence type="predicted"/>
<evidence type="ECO:0000313" key="10">
    <source>
        <dbReference type="Proteomes" id="UP001288320"/>
    </source>
</evidence>
<feature type="transmembrane region" description="Helical" evidence="5">
    <location>
        <begin position="178"/>
        <end position="197"/>
    </location>
</feature>
<dbReference type="EMBL" id="JAWNFV010000001">
    <property type="protein sequence ID" value="MDY5139885.1"/>
    <property type="molecule type" value="Genomic_DNA"/>
</dbReference>
<dbReference type="AlphaFoldDB" id="A0AAW9HGB5"/>
<dbReference type="EMBL" id="JAWNFY010000003">
    <property type="protein sequence ID" value="MDY5145664.1"/>
    <property type="molecule type" value="Genomic_DNA"/>
</dbReference>
<protein>
    <submittedName>
        <fullName evidence="7">ABC transporter permease</fullName>
    </submittedName>
</protein>
<dbReference type="PANTHER" id="PTHR43229:SF2">
    <property type="entry name" value="NODULATION PROTEIN J"/>
    <property type="match status" value="1"/>
</dbReference>
<evidence type="ECO:0000313" key="9">
    <source>
        <dbReference type="Proteomes" id="UP001284901"/>
    </source>
</evidence>
<dbReference type="PANTHER" id="PTHR43229">
    <property type="entry name" value="NODULATION PROTEIN J"/>
    <property type="match status" value="1"/>
</dbReference>
<evidence type="ECO:0000256" key="1">
    <source>
        <dbReference type="ARBA" id="ARBA00004141"/>
    </source>
</evidence>
<feature type="domain" description="ABC-2 type transporter transmembrane" evidence="6">
    <location>
        <begin position="67"/>
        <end position="266"/>
    </location>
</feature>
<keyword evidence="9" id="KW-1185">Reference proteome</keyword>
<dbReference type="GO" id="GO:0140359">
    <property type="term" value="F:ABC-type transporter activity"/>
    <property type="evidence" value="ECO:0007669"/>
    <property type="project" value="InterPro"/>
</dbReference>
<dbReference type="GO" id="GO:0016020">
    <property type="term" value="C:membrane"/>
    <property type="evidence" value="ECO:0007669"/>
    <property type="project" value="UniProtKB-SubCell"/>
</dbReference>
<dbReference type="Proteomes" id="UP001284901">
    <property type="component" value="Unassembled WGS sequence"/>
</dbReference>
<feature type="transmembrane region" description="Helical" evidence="5">
    <location>
        <begin position="36"/>
        <end position="54"/>
    </location>
</feature>
<comment type="subcellular location">
    <subcellularLocation>
        <location evidence="1">Membrane</location>
        <topology evidence="1">Multi-pass membrane protein</topology>
    </subcellularLocation>
</comment>
<dbReference type="Proteomes" id="UP001288320">
    <property type="component" value="Unassembled WGS sequence"/>
</dbReference>
<name>A0AAW9HGB5_9ACTO</name>
<dbReference type="Pfam" id="PF12698">
    <property type="entry name" value="ABC2_membrane_3"/>
    <property type="match status" value="1"/>
</dbReference>
<evidence type="ECO:0000256" key="4">
    <source>
        <dbReference type="ARBA" id="ARBA00023136"/>
    </source>
</evidence>
<feature type="transmembrane region" description="Helical" evidence="5">
    <location>
        <begin position="113"/>
        <end position="136"/>
    </location>
</feature>
<dbReference type="InterPro" id="IPR013525">
    <property type="entry name" value="ABC2_TM"/>
</dbReference>
<gene>
    <name evidence="7" type="ORF">R6G74_00940</name>
    <name evidence="8" type="ORF">R6P33_01325</name>
</gene>
<feature type="transmembrane region" description="Helical" evidence="5">
    <location>
        <begin position="247"/>
        <end position="269"/>
    </location>
</feature>
<evidence type="ECO:0000313" key="8">
    <source>
        <dbReference type="EMBL" id="MDY5145664.1"/>
    </source>
</evidence>
<dbReference type="RefSeq" id="WP_087071044.1">
    <property type="nucleotide sequence ID" value="NZ_CAUPFC010000006.1"/>
</dbReference>
<evidence type="ECO:0000256" key="3">
    <source>
        <dbReference type="ARBA" id="ARBA00022989"/>
    </source>
</evidence>
<keyword evidence="4 5" id="KW-0472">Membrane</keyword>
<accession>A0AAW9HGB5</accession>
<evidence type="ECO:0000259" key="6">
    <source>
        <dbReference type="Pfam" id="PF12698"/>
    </source>
</evidence>
<reference evidence="7 9" key="1">
    <citation type="submission" date="2023-10" db="EMBL/GenBank/DDBJ databases">
        <title>Whole Genome based description of the genera Actinobaculum and Actinotignum reveals a complex phylogenetic relationship within the species included in the genus Actinotignum.</title>
        <authorList>
            <person name="Jensen C.S."/>
            <person name="Dargis R."/>
            <person name="Kemp M."/>
            <person name="Christensen J.J."/>
        </authorList>
    </citation>
    <scope>NUCLEOTIDE SEQUENCE</scope>
    <source>
        <strain evidence="8 9">SLA_B089</strain>
        <strain evidence="7">SLA_B245</strain>
    </source>
</reference>
<feature type="transmembrane region" description="Helical" evidence="5">
    <location>
        <begin position="66"/>
        <end position="92"/>
    </location>
</feature>
<sequence length="276" mass="29119">MTTLIASPAAPRSRTNIFFSYIRHELWRNLRMVDSLIFLIALPLVIFAVFGVASPGTDKHIPGGTIAAYVMVSLALYGAATAATSMAGAAAVEHDSGWGRHLALTGMRRGDYLAGKIIVSLLIACLPIGATFLLGILTTAQFDTPGIWLASAGLCLVGVFPFAFFGLAVALALRSETAVSIASGVVVLLAFLGNLFMPLSGSMMELARYTPFYGAGVLAHWPQNGDVIITGAFATPGMPEALPTESFAWAIGNVAVWTMIFAALALVALRRSTVRR</sequence>
<evidence type="ECO:0000256" key="2">
    <source>
        <dbReference type="ARBA" id="ARBA00022692"/>
    </source>
</evidence>
<dbReference type="GeneID" id="92813840"/>
<comment type="caution">
    <text evidence="7">The sequence shown here is derived from an EMBL/GenBank/DDBJ whole genome shotgun (WGS) entry which is preliminary data.</text>
</comment>